<dbReference type="SUPFAM" id="SSF56801">
    <property type="entry name" value="Acetyl-CoA synthetase-like"/>
    <property type="match status" value="1"/>
</dbReference>
<keyword evidence="3" id="KW-0732">Signal</keyword>
<feature type="signal peptide" evidence="3">
    <location>
        <begin position="1"/>
        <end position="22"/>
    </location>
</feature>
<dbReference type="PANTHER" id="PTHR43272">
    <property type="entry name" value="LONG-CHAIN-FATTY-ACID--COA LIGASE"/>
    <property type="match status" value="1"/>
</dbReference>
<dbReference type="OrthoDB" id="1700726at2759"/>
<dbReference type="Gene3D" id="3.40.50.12780">
    <property type="entry name" value="N-terminal domain of ligase-like"/>
    <property type="match status" value="1"/>
</dbReference>
<protein>
    <submittedName>
        <fullName evidence="5">10904_t:CDS:1</fullName>
    </submittedName>
</protein>
<dbReference type="GO" id="GO:0005783">
    <property type="term" value="C:endoplasmic reticulum"/>
    <property type="evidence" value="ECO:0007669"/>
    <property type="project" value="TreeGrafter"/>
</dbReference>
<organism evidence="5 6">
    <name type="scientific">Ambispora gerdemannii</name>
    <dbReference type="NCBI Taxonomy" id="144530"/>
    <lineage>
        <taxon>Eukaryota</taxon>
        <taxon>Fungi</taxon>
        <taxon>Fungi incertae sedis</taxon>
        <taxon>Mucoromycota</taxon>
        <taxon>Glomeromycotina</taxon>
        <taxon>Glomeromycetes</taxon>
        <taxon>Archaeosporales</taxon>
        <taxon>Ambisporaceae</taxon>
        <taxon>Ambispora</taxon>
    </lineage>
</organism>
<evidence type="ECO:0000256" key="2">
    <source>
        <dbReference type="ARBA" id="ARBA00022840"/>
    </source>
</evidence>
<keyword evidence="1" id="KW-0547">Nucleotide-binding</keyword>
<evidence type="ECO:0000256" key="1">
    <source>
        <dbReference type="ARBA" id="ARBA00022741"/>
    </source>
</evidence>
<name>A0A9N8V9N4_9GLOM</name>
<feature type="chain" id="PRO_5040315944" evidence="3">
    <location>
        <begin position="23"/>
        <end position="729"/>
    </location>
</feature>
<keyword evidence="6" id="KW-1185">Reference proteome</keyword>
<feature type="non-terminal residue" evidence="5">
    <location>
        <position position="729"/>
    </location>
</feature>
<proteinExistence type="predicted"/>
<comment type="caution">
    <text evidence="5">The sequence shown here is derived from an EMBL/GenBank/DDBJ whole genome shotgun (WGS) entry which is preliminary data.</text>
</comment>
<dbReference type="Proteomes" id="UP000789831">
    <property type="component" value="Unassembled WGS sequence"/>
</dbReference>
<dbReference type="AlphaFoldDB" id="A0A9N8V9N4"/>
<evidence type="ECO:0000259" key="4">
    <source>
        <dbReference type="Pfam" id="PF00501"/>
    </source>
</evidence>
<dbReference type="InterPro" id="IPR042099">
    <property type="entry name" value="ANL_N_sf"/>
</dbReference>
<dbReference type="GO" id="GO:0004467">
    <property type="term" value="F:long-chain fatty acid-CoA ligase activity"/>
    <property type="evidence" value="ECO:0007669"/>
    <property type="project" value="TreeGrafter"/>
</dbReference>
<dbReference type="PANTHER" id="PTHR43272:SF33">
    <property type="entry name" value="AMP-BINDING DOMAIN-CONTAINING PROTEIN-RELATED"/>
    <property type="match status" value="1"/>
</dbReference>
<reference evidence="5" key="1">
    <citation type="submission" date="2021-06" db="EMBL/GenBank/DDBJ databases">
        <authorList>
            <person name="Kallberg Y."/>
            <person name="Tangrot J."/>
            <person name="Rosling A."/>
        </authorList>
    </citation>
    <scope>NUCLEOTIDE SEQUENCE</scope>
    <source>
        <strain evidence="5">MT106</strain>
    </source>
</reference>
<evidence type="ECO:0000313" key="6">
    <source>
        <dbReference type="Proteomes" id="UP000789831"/>
    </source>
</evidence>
<feature type="domain" description="AMP-dependent synthetase/ligase" evidence="4">
    <location>
        <begin position="101"/>
        <end position="508"/>
    </location>
</feature>
<evidence type="ECO:0000313" key="5">
    <source>
        <dbReference type="EMBL" id="CAG8439702.1"/>
    </source>
</evidence>
<dbReference type="Pfam" id="PF00501">
    <property type="entry name" value="AMP-binding"/>
    <property type="match status" value="1"/>
</dbReference>
<dbReference type="EMBL" id="CAJVPL010000057">
    <property type="protein sequence ID" value="CAG8439702.1"/>
    <property type="molecule type" value="Genomic_DNA"/>
</dbReference>
<keyword evidence="2" id="KW-0067">ATP-binding</keyword>
<dbReference type="GO" id="GO:0016020">
    <property type="term" value="C:membrane"/>
    <property type="evidence" value="ECO:0007669"/>
    <property type="project" value="TreeGrafter"/>
</dbReference>
<dbReference type="InterPro" id="IPR000873">
    <property type="entry name" value="AMP-dep_synth/lig_dom"/>
</dbReference>
<dbReference type="GO" id="GO:0005524">
    <property type="term" value="F:ATP binding"/>
    <property type="evidence" value="ECO:0007669"/>
    <property type="project" value="UniProtKB-KW"/>
</dbReference>
<accession>A0A9N8V9N4</accession>
<sequence length="729" mass="81450">MEIDLLSIILLFLIALFTYLSIRDAPNPDVHPLLLASQSDVARVRYPEETSVYKSCQAQHGLAFLNAPNKHIKTVVDLFQNGTTLGANLFGSREGGNGSYSWQTYSANKVSERVTNFGSGLIKFTGLSPHKHEPVGIFMKNRPEWVIADLAAAHYSLISVPLPSIRPRLQDIISAINITELTTIIVSSETLPNVFSASPSTKTLKYIIVTTPAVSPDMVQKAKSLGLELMTFEDIERLGGEDKIEHVLPEPEDVATIVFTSGSTSGEPRAIELTHSNIVAASITAVAPTLHKLKPSDVHLSYLPLAAIFERTFVAALLFAGASIAFYSGDISKILNDAQEVKPTVFTSVPQFLTKFHEEILQKHGNRPFFKKALEIKLAWLRKGRLVGNSIWDALVFKDVKTKFGGQIRVIISAAGPISQPTLDFLRVTVGSQVIQAYGLTECSGAVTANSFHDYQLADGFLAHVGPPITCNEIKLINCEAKGYNVEDIPNPRGEICVRGSNVMKGYYKNPEETARVIDSNGWLHTGDIGMILPNGTLKIIERKSMFEFTVTEYLDKTKSKDSTILGILEYARSNSKLSATKILSNFDSVFSTAEVKQFIKDLEYHEEARVNVTSTYTVTVLKFIDQLRETANLENRQKHPVREKITRSLDVEEDRLYKRQRRDNELEDLLMFSNKNAFSCKFFGIQAHQSLISDAFNYDKKTQYELSLNPIWWRIIDLKQRDVYSFLK</sequence>
<evidence type="ECO:0000256" key="3">
    <source>
        <dbReference type="SAM" id="SignalP"/>
    </source>
</evidence>
<gene>
    <name evidence="5" type="ORF">AGERDE_LOCUS964</name>
</gene>